<sequence length="103" mass="11306">MILQGDRNSVEHIRSRGHPRNRGTEQSQTGAGEARAPGRKRGREAPHGSKRKEQAGRAGPAFHSGADRPREPHTRRCVGTVALRLGAGDDPDTQSIQRDRRRG</sequence>
<evidence type="ECO:0000256" key="1">
    <source>
        <dbReference type="SAM" id="MobiDB-lite"/>
    </source>
</evidence>
<evidence type="ECO:0000313" key="2">
    <source>
        <dbReference type="EMBL" id="KAJ1206537.1"/>
    </source>
</evidence>
<feature type="compositionally biased region" description="Basic and acidic residues" evidence="1">
    <location>
        <begin position="43"/>
        <end position="55"/>
    </location>
</feature>
<keyword evidence="3" id="KW-1185">Reference proteome</keyword>
<dbReference type="EMBL" id="JANPWB010000002">
    <property type="protein sequence ID" value="KAJ1206537.1"/>
    <property type="molecule type" value="Genomic_DNA"/>
</dbReference>
<name>A0AAV7W1X6_PLEWA</name>
<evidence type="ECO:0000313" key="3">
    <source>
        <dbReference type="Proteomes" id="UP001066276"/>
    </source>
</evidence>
<protein>
    <submittedName>
        <fullName evidence="2">Uncharacterized protein</fullName>
    </submittedName>
</protein>
<feature type="compositionally biased region" description="Basic and acidic residues" evidence="1">
    <location>
        <begin position="65"/>
        <end position="74"/>
    </location>
</feature>
<accession>A0AAV7W1X6</accession>
<comment type="caution">
    <text evidence="2">The sequence shown here is derived from an EMBL/GenBank/DDBJ whole genome shotgun (WGS) entry which is preliminary data.</text>
</comment>
<dbReference type="Proteomes" id="UP001066276">
    <property type="component" value="Chromosome 1_2"/>
</dbReference>
<organism evidence="2 3">
    <name type="scientific">Pleurodeles waltl</name>
    <name type="common">Iberian ribbed newt</name>
    <dbReference type="NCBI Taxonomy" id="8319"/>
    <lineage>
        <taxon>Eukaryota</taxon>
        <taxon>Metazoa</taxon>
        <taxon>Chordata</taxon>
        <taxon>Craniata</taxon>
        <taxon>Vertebrata</taxon>
        <taxon>Euteleostomi</taxon>
        <taxon>Amphibia</taxon>
        <taxon>Batrachia</taxon>
        <taxon>Caudata</taxon>
        <taxon>Salamandroidea</taxon>
        <taxon>Salamandridae</taxon>
        <taxon>Pleurodelinae</taxon>
        <taxon>Pleurodeles</taxon>
    </lineage>
</organism>
<feature type="region of interest" description="Disordered" evidence="1">
    <location>
        <begin position="1"/>
        <end position="103"/>
    </location>
</feature>
<dbReference type="AlphaFoldDB" id="A0AAV7W1X6"/>
<gene>
    <name evidence="2" type="ORF">NDU88_001940</name>
</gene>
<proteinExistence type="predicted"/>
<reference evidence="2" key="1">
    <citation type="journal article" date="2022" name="bioRxiv">
        <title>Sequencing and chromosome-scale assembly of the giantPleurodeles waltlgenome.</title>
        <authorList>
            <person name="Brown T."/>
            <person name="Elewa A."/>
            <person name="Iarovenko S."/>
            <person name="Subramanian E."/>
            <person name="Araus A.J."/>
            <person name="Petzold A."/>
            <person name="Susuki M."/>
            <person name="Suzuki K.-i.T."/>
            <person name="Hayashi T."/>
            <person name="Toyoda A."/>
            <person name="Oliveira C."/>
            <person name="Osipova E."/>
            <person name="Leigh N.D."/>
            <person name="Simon A."/>
            <person name="Yun M.H."/>
        </authorList>
    </citation>
    <scope>NUCLEOTIDE SEQUENCE</scope>
    <source>
        <strain evidence="2">20211129_DDA</strain>
        <tissue evidence="2">Liver</tissue>
    </source>
</reference>